<sequence>MADSRRDLLRWQFEMTWSLFEYHLELLDPADLLWEPKSPHVFTMRHNGTTWDRDWPTPEQESVGVATMAWLTWHIGWWWAGAIDHVQENQPREVTWPGPEQAIGWLRGLREEWLGTLESADLDAEATFPWPDGSMTVAHTAAWVNAELMKNVAEIGQLRRLVDR</sequence>
<reference evidence="2 3" key="1">
    <citation type="submission" date="2020-03" db="EMBL/GenBank/DDBJ databases">
        <title>Isolation and identification of active actinomycetes.</title>
        <authorList>
            <person name="Sun X."/>
        </authorList>
    </citation>
    <scope>NUCLEOTIDE SEQUENCE [LARGE SCALE GENOMIC DNA]</scope>
    <source>
        <strain evidence="2 3">NEAU-D13</strain>
    </source>
</reference>
<accession>A0A7C9VY87</accession>
<dbReference type="RefSeq" id="WP_166048983.1">
    <property type="nucleotide sequence ID" value="NZ_JAAMPJ010000006.1"/>
</dbReference>
<dbReference type="InterPro" id="IPR024775">
    <property type="entry name" value="DinB-like"/>
</dbReference>
<protein>
    <submittedName>
        <fullName evidence="2">DinB family protein</fullName>
    </submittedName>
</protein>
<comment type="caution">
    <text evidence="2">The sequence shown here is derived from an EMBL/GenBank/DDBJ whole genome shotgun (WGS) entry which is preliminary data.</text>
</comment>
<proteinExistence type="predicted"/>
<dbReference type="Proteomes" id="UP000481360">
    <property type="component" value="Unassembled WGS sequence"/>
</dbReference>
<dbReference type="Pfam" id="PF12867">
    <property type="entry name" value="DinB_2"/>
    <property type="match status" value="1"/>
</dbReference>
<dbReference type="EMBL" id="JAAMPJ010000006">
    <property type="protein sequence ID" value="NGY61998.1"/>
    <property type="molecule type" value="Genomic_DNA"/>
</dbReference>
<keyword evidence="3" id="KW-1185">Reference proteome</keyword>
<name>A0A7C9VY87_9PSEU</name>
<organism evidence="2 3">
    <name type="scientific">Lentzea alba</name>
    <dbReference type="NCBI Taxonomy" id="2714351"/>
    <lineage>
        <taxon>Bacteria</taxon>
        <taxon>Bacillati</taxon>
        <taxon>Actinomycetota</taxon>
        <taxon>Actinomycetes</taxon>
        <taxon>Pseudonocardiales</taxon>
        <taxon>Pseudonocardiaceae</taxon>
        <taxon>Lentzea</taxon>
    </lineage>
</organism>
<evidence type="ECO:0000313" key="3">
    <source>
        <dbReference type="Proteomes" id="UP000481360"/>
    </source>
</evidence>
<evidence type="ECO:0000259" key="1">
    <source>
        <dbReference type="Pfam" id="PF12867"/>
    </source>
</evidence>
<evidence type="ECO:0000313" key="2">
    <source>
        <dbReference type="EMBL" id="NGY61998.1"/>
    </source>
</evidence>
<gene>
    <name evidence="2" type="ORF">G7043_24000</name>
</gene>
<dbReference type="AlphaFoldDB" id="A0A7C9VY87"/>
<feature type="domain" description="DinB-like" evidence="1">
    <location>
        <begin position="12"/>
        <end position="155"/>
    </location>
</feature>